<reference evidence="2" key="1">
    <citation type="journal article" date="2020" name="bioRxiv">
        <title>Comparative genomics of Chlamydomonas.</title>
        <authorList>
            <person name="Craig R.J."/>
            <person name="Hasan A.R."/>
            <person name="Ness R.W."/>
            <person name="Keightley P.D."/>
        </authorList>
    </citation>
    <scope>NUCLEOTIDE SEQUENCE</scope>
    <source>
        <strain evidence="2">CCAP 11/70</strain>
    </source>
</reference>
<feature type="compositionally biased region" description="Low complexity" evidence="1">
    <location>
        <begin position="89"/>
        <end position="106"/>
    </location>
</feature>
<dbReference type="EMBL" id="JAEHOE010000070">
    <property type="protein sequence ID" value="KAG2489665.1"/>
    <property type="molecule type" value="Genomic_DNA"/>
</dbReference>
<protein>
    <submittedName>
        <fullName evidence="2">Uncharacterized protein</fullName>
    </submittedName>
</protein>
<feature type="region of interest" description="Disordered" evidence="1">
    <location>
        <begin position="1"/>
        <end position="23"/>
    </location>
</feature>
<sequence>MPPHTSVSFGVDAAGTRARSAPGTARCQAPITLGELAALAEHVPFLSFTQRPNQVSAVAHVNAESAPVAATGRTVARPSGLPVSGTRWPAPGSSASPPALSLSTLSSTSSGSIVRTVSVDTADPAGAAAGVASRSQPSFARGSNSNSNSNSSSGGSGSGADATSAQLPLAQAPWCTAAPALASATRFPAGASLVPISANALLQPPPSPLQLQLLQLHALLQPVQPPAAPPSPPATTPSAVISIPPAGYVLRLGSLPAQQPASAAASTVGFVAGGGGAAPKRRASAFSPVAPAAAAKAKGASAAQVRSGAAPAAAPAAASLSAEVVCGVEALLRCVSPATAAWALALAAALAAPAGPAAAAAAAGAGAAASDARSHERGSARRCNSKQAAEVAPAVPPPPLATVLAAPWMAAPPPPPSSGVRLTTAPLASAAPAAAPYELTDPQVELYRSIVQTNHEAAKRVQRQDWSHQQRDLYEQIMGGGGEDHSGARKRRRNA</sequence>
<name>A0A835XZC2_9CHLO</name>
<feature type="region of interest" description="Disordered" evidence="1">
    <location>
        <begin position="372"/>
        <end position="396"/>
    </location>
</feature>
<feature type="region of interest" description="Disordered" evidence="1">
    <location>
        <begin position="69"/>
        <end position="106"/>
    </location>
</feature>
<proteinExistence type="predicted"/>
<gene>
    <name evidence="2" type="ORF">HYH03_011777</name>
</gene>
<keyword evidence="3" id="KW-1185">Reference proteome</keyword>
<comment type="caution">
    <text evidence="2">The sequence shown here is derived from an EMBL/GenBank/DDBJ whole genome shotgun (WGS) entry which is preliminary data.</text>
</comment>
<evidence type="ECO:0000313" key="2">
    <source>
        <dbReference type="EMBL" id="KAG2489665.1"/>
    </source>
</evidence>
<accession>A0A835XZC2</accession>
<evidence type="ECO:0000313" key="3">
    <source>
        <dbReference type="Proteomes" id="UP000612055"/>
    </source>
</evidence>
<organism evidence="2 3">
    <name type="scientific">Edaphochlamys debaryana</name>
    <dbReference type="NCBI Taxonomy" id="47281"/>
    <lineage>
        <taxon>Eukaryota</taxon>
        <taxon>Viridiplantae</taxon>
        <taxon>Chlorophyta</taxon>
        <taxon>core chlorophytes</taxon>
        <taxon>Chlorophyceae</taxon>
        <taxon>CS clade</taxon>
        <taxon>Chlamydomonadales</taxon>
        <taxon>Chlamydomonadales incertae sedis</taxon>
        <taxon>Edaphochlamys</taxon>
    </lineage>
</organism>
<feature type="compositionally biased region" description="Low complexity" evidence="1">
    <location>
        <begin position="142"/>
        <end position="153"/>
    </location>
</feature>
<evidence type="ECO:0000256" key="1">
    <source>
        <dbReference type="SAM" id="MobiDB-lite"/>
    </source>
</evidence>
<dbReference type="Proteomes" id="UP000612055">
    <property type="component" value="Unassembled WGS sequence"/>
</dbReference>
<feature type="region of interest" description="Disordered" evidence="1">
    <location>
        <begin position="128"/>
        <end position="163"/>
    </location>
</feature>
<dbReference type="AlphaFoldDB" id="A0A835XZC2"/>